<dbReference type="CDD" id="cd15859">
    <property type="entry name" value="SNARE_SYN8"/>
    <property type="match status" value="1"/>
</dbReference>
<dbReference type="EMBL" id="LLZZ01000116">
    <property type="protein sequence ID" value="KTB04607.1"/>
    <property type="molecule type" value="Genomic_DNA"/>
</dbReference>
<dbReference type="VEuPathDB" id="FungiDB:B1J91_H06325g"/>
<dbReference type="VEuPathDB" id="FungiDB:CAGL0H06325g"/>
<reference evidence="5 6" key="1">
    <citation type="submission" date="2015-10" db="EMBL/GenBank/DDBJ databases">
        <title>Draft genomes sequences of Candida glabrata isolates 1A, 1B, 2A, 2B, 3A and 3B.</title>
        <authorList>
            <person name="Haavelsrud O.E."/>
            <person name="Gaustad P."/>
        </authorList>
    </citation>
    <scope>NUCLEOTIDE SEQUENCE [LARGE SCALE GENOMIC DNA]</scope>
    <source>
        <strain evidence="5">910700640</strain>
    </source>
</reference>
<organism evidence="5 6">
    <name type="scientific">Candida glabrata</name>
    <name type="common">Yeast</name>
    <name type="synonym">Torulopsis glabrata</name>
    <dbReference type="NCBI Taxonomy" id="5478"/>
    <lineage>
        <taxon>Eukaryota</taxon>
        <taxon>Fungi</taxon>
        <taxon>Dikarya</taxon>
        <taxon>Ascomycota</taxon>
        <taxon>Saccharomycotina</taxon>
        <taxon>Saccharomycetes</taxon>
        <taxon>Saccharomycetales</taxon>
        <taxon>Saccharomycetaceae</taxon>
        <taxon>Nakaseomyces</taxon>
    </lineage>
</organism>
<evidence type="ECO:0000256" key="3">
    <source>
        <dbReference type="SAM" id="Phobius"/>
    </source>
</evidence>
<feature type="compositionally biased region" description="Basic and acidic residues" evidence="2">
    <location>
        <begin position="116"/>
        <end position="125"/>
    </location>
</feature>
<keyword evidence="3" id="KW-1133">Transmembrane helix</keyword>
<feature type="region of interest" description="Disordered" evidence="2">
    <location>
        <begin position="90"/>
        <end position="141"/>
    </location>
</feature>
<dbReference type="Pfam" id="PF05739">
    <property type="entry name" value="SNARE"/>
    <property type="match status" value="1"/>
</dbReference>
<keyword evidence="1" id="KW-0175">Coiled coil</keyword>
<feature type="compositionally biased region" description="Acidic residues" evidence="2">
    <location>
        <begin position="126"/>
        <end position="137"/>
    </location>
</feature>
<feature type="transmembrane region" description="Helical" evidence="3">
    <location>
        <begin position="256"/>
        <end position="274"/>
    </location>
</feature>
<evidence type="ECO:0000259" key="4">
    <source>
        <dbReference type="PROSITE" id="PS50192"/>
    </source>
</evidence>
<dbReference type="GO" id="GO:0006896">
    <property type="term" value="P:Golgi to vacuole transport"/>
    <property type="evidence" value="ECO:0007669"/>
    <property type="project" value="EnsemblFungi"/>
</dbReference>
<feature type="coiled-coil region" evidence="1">
    <location>
        <begin position="213"/>
        <end position="251"/>
    </location>
</feature>
<keyword evidence="3" id="KW-0472">Membrane</keyword>
<feature type="domain" description="T-SNARE coiled-coil homology" evidence="4">
    <location>
        <begin position="185"/>
        <end position="248"/>
    </location>
</feature>
<gene>
    <name evidence="5" type="ORF">AO440_002162</name>
</gene>
<protein>
    <submittedName>
        <fullName evidence="5">Syntaxin-8</fullName>
    </submittedName>
</protein>
<dbReference type="AlphaFoldDB" id="A0A0W0E9C3"/>
<sequence length="275" mass="31223">MDLKVSYELDKLKDIVEERTRLIDELSMEPSKSDTISLKSQLSTVLDLLNSVGGDDIGEIKDYIDEYNKVLAQLSEDTAVDVGLYTFSPKQDIASKPDESRANAGDIDEEEIEDDETRKRVRFNDDLETFPNEDTEQDAPASAAMTFQPYHDYEEDTTNSSSSTSDKRVNAGHMISNDELFARQQQQLLEQDTHLDSLATTIKNTHGISIDINQELTDQNEHILDDMENLLDTSSRNLERARRRLDSFQRTARENGPCSIIVMLTIILIFLLIIL</sequence>
<accession>A0A0W0E9C3</accession>
<dbReference type="GO" id="GO:0005484">
    <property type="term" value="F:SNAP receptor activity"/>
    <property type="evidence" value="ECO:0007669"/>
    <property type="project" value="EnsemblFungi"/>
</dbReference>
<evidence type="ECO:0000313" key="6">
    <source>
        <dbReference type="Proteomes" id="UP000054886"/>
    </source>
</evidence>
<dbReference type="PROSITE" id="PS50192">
    <property type="entry name" value="T_SNARE"/>
    <property type="match status" value="1"/>
</dbReference>
<dbReference type="Proteomes" id="UP000054886">
    <property type="component" value="Unassembled WGS sequence"/>
</dbReference>
<dbReference type="VEuPathDB" id="FungiDB:GWK60_H06237"/>
<dbReference type="InterPro" id="IPR000727">
    <property type="entry name" value="T_SNARE_dom"/>
</dbReference>
<dbReference type="SUPFAM" id="SSF58038">
    <property type="entry name" value="SNARE fusion complex"/>
    <property type="match status" value="1"/>
</dbReference>
<dbReference type="VEuPathDB" id="FungiDB:GVI51_H06171"/>
<evidence type="ECO:0000313" key="5">
    <source>
        <dbReference type="EMBL" id="KTB04607.1"/>
    </source>
</evidence>
<feature type="compositionally biased region" description="Acidic residues" evidence="2">
    <location>
        <begin position="106"/>
        <end position="115"/>
    </location>
</feature>
<proteinExistence type="predicted"/>
<keyword evidence="3" id="KW-0812">Transmembrane</keyword>
<evidence type="ECO:0000256" key="1">
    <source>
        <dbReference type="SAM" id="Coils"/>
    </source>
</evidence>
<evidence type="ECO:0000256" key="2">
    <source>
        <dbReference type="SAM" id="MobiDB-lite"/>
    </source>
</evidence>
<dbReference type="SMART" id="SM00397">
    <property type="entry name" value="t_SNARE"/>
    <property type="match status" value="1"/>
</dbReference>
<dbReference type="GO" id="GO:0005768">
    <property type="term" value="C:endosome"/>
    <property type="evidence" value="ECO:0007669"/>
    <property type="project" value="EnsemblFungi"/>
</dbReference>
<comment type="caution">
    <text evidence="5">The sequence shown here is derived from an EMBL/GenBank/DDBJ whole genome shotgun (WGS) entry which is preliminary data.</text>
</comment>
<dbReference type="Gene3D" id="1.20.5.110">
    <property type="match status" value="1"/>
</dbReference>
<name>A0A0W0E9C3_CANGB</name>